<evidence type="ECO:0000256" key="1">
    <source>
        <dbReference type="ARBA" id="ARBA00007789"/>
    </source>
</evidence>
<dbReference type="SUPFAM" id="SSF51679">
    <property type="entry name" value="Bacterial luciferase-like"/>
    <property type="match status" value="1"/>
</dbReference>
<dbReference type="AlphaFoldDB" id="A0A1X7IV49"/>
<dbReference type="GO" id="GO:0016705">
    <property type="term" value="F:oxidoreductase activity, acting on paired donors, with incorporation or reduction of molecular oxygen"/>
    <property type="evidence" value="ECO:0007669"/>
    <property type="project" value="InterPro"/>
</dbReference>
<name>A0A1X7IV49_9BACL</name>
<dbReference type="FunFam" id="3.20.20.30:FF:000002">
    <property type="entry name" value="LLM class flavin-dependent oxidoreductase"/>
    <property type="match status" value="1"/>
</dbReference>
<dbReference type="PANTHER" id="PTHR30137:SF19">
    <property type="entry name" value="LUCIFERASE-LIKE MONOOXYGENASE"/>
    <property type="match status" value="1"/>
</dbReference>
<accession>A0A1X7IV49</accession>
<evidence type="ECO:0000313" key="4">
    <source>
        <dbReference type="Proteomes" id="UP000193834"/>
    </source>
</evidence>
<proteinExistence type="predicted"/>
<dbReference type="EMBL" id="FXAZ01000001">
    <property type="protein sequence ID" value="SMG18953.1"/>
    <property type="molecule type" value="Genomic_DNA"/>
</dbReference>
<dbReference type="NCBIfam" id="TIGR03558">
    <property type="entry name" value="oxido_grp_1"/>
    <property type="match status" value="1"/>
</dbReference>
<dbReference type="InterPro" id="IPR036661">
    <property type="entry name" value="Luciferase-like_sf"/>
</dbReference>
<dbReference type="GO" id="GO:0005829">
    <property type="term" value="C:cytosol"/>
    <property type="evidence" value="ECO:0007669"/>
    <property type="project" value="TreeGrafter"/>
</dbReference>
<dbReference type="PANTHER" id="PTHR30137">
    <property type="entry name" value="LUCIFERASE-LIKE MONOOXYGENASE"/>
    <property type="match status" value="1"/>
</dbReference>
<reference evidence="3 4" key="1">
    <citation type="submission" date="2017-04" db="EMBL/GenBank/DDBJ databases">
        <authorList>
            <person name="Afonso C.L."/>
            <person name="Miller P.J."/>
            <person name="Scott M.A."/>
            <person name="Spackman E."/>
            <person name="Goraichik I."/>
            <person name="Dimitrov K.M."/>
            <person name="Suarez D.L."/>
            <person name="Swayne D.E."/>
        </authorList>
    </citation>
    <scope>NUCLEOTIDE SEQUENCE [LARGE SCALE GENOMIC DNA]</scope>
    <source>
        <strain evidence="3 4">11</strain>
    </source>
</reference>
<dbReference type="STRING" id="1852522.SAMN06295960_0851"/>
<sequence length="343" mass="37550">MKLSVLDHSQISEGRTAEETLLETTRLAQAAEQYGYTRFWVSEHHGALGHAHSSPEILIAHLAANTNTIRIGSGGVMLSHYSAYKVAENFRLLEALYPGRIDLGIGRAPGGAMLSTRALQEGMPVKSSDDTPSKLHDLVGYFYDDLPEGHRYTGLLASPSLDHAPDIWMLGSTYGSGSIASQHGTAYAYAQFFGIPGTEQAIHRYVEQFKPSRLNDTPRSLAAVMTICADTREEAIRLASSSDLFFMLLHSGRMPARLPSAEEALAYPYTAQDLAMIEASRMRKAVGTPDEVKHKLNAIANELGTEEIMLVSPIHDFESRVRSFKLVAKAMGTWSPSSESSKH</sequence>
<dbReference type="Pfam" id="PF00296">
    <property type="entry name" value="Bac_luciferase"/>
    <property type="match status" value="1"/>
</dbReference>
<dbReference type="InterPro" id="IPR019949">
    <property type="entry name" value="CmoO-like"/>
</dbReference>
<keyword evidence="4" id="KW-1185">Reference proteome</keyword>
<comment type="similarity">
    <text evidence="1">To bacterial alkanal monooxygenase alpha and beta chains.</text>
</comment>
<organism evidence="3 4">
    <name type="scientific">Paenibacillus aquistagni</name>
    <dbReference type="NCBI Taxonomy" id="1852522"/>
    <lineage>
        <taxon>Bacteria</taxon>
        <taxon>Bacillati</taxon>
        <taxon>Bacillota</taxon>
        <taxon>Bacilli</taxon>
        <taxon>Bacillales</taxon>
        <taxon>Paenibacillaceae</taxon>
        <taxon>Paenibacillus</taxon>
    </lineage>
</organism>
<dbReference type="InterPro" id="IPR050766">
    <property type="entry name" value="Bact_Lucif_Oxidored"/>
</dbReference>
<evidence type="ECO:0000313" key="3">
    <source>
        <dbReference type="EMBL" id="SMG18953.1"/>
    </source>
</evidence>
<evidence type="ECO:0000259" key="2">
    <source>
        <dbReference type="Pfam" id="PF00296"/>
    </source>
</evidence>
<dbReference type="Proteomes" id="UP000193834">
    <property type="component" value="Unassembled WGS sequence"/>
</dbReference>
<dbReference type="Gene3D" id="3.20.20.30">
    <property type="entry name" value="Luciferase-like domain"/>
    <property type="match status" value="1"/>
</dbReference>
<protein>
    <submittedName>
        <fullName evidence="3">Luciferase family oxidoreductase, group 1</fullName>
    </submittedName>
</protein>
<feature type="domain" description="Luciferase-like" evidence="2">
    <location>
        <begin position="1"/>
        <end position="305"/>
    </location>
</feature>
<dbReference type="RefSeq" id="WP_085493063.1">
    <property type="nucleotide sequence ID" value="NZ_FXAZ01000001.1"/>
</dbReference>
<dbReference type="InterPro" id="IPR011251">
    <property type="entry name" value="Luciferase-like_dom"/>
</dbReference>
<gene>
    <name evidence="3" type="ORF">SAMN06295960_0851</name>
</gene>
<dbReference type="OrthoDB" id="9780518at2"/>